<dbReference type="SMART" id="SM00099">
    <property type="entry name" value="btg1"/>
    <property type="match status" value="1"/>
</dbReference>
<feature type="region of interest" description="Disordered" evidence="2">
    <location>
        <begin position="213"/>
        <end position="244"/>
    </location>
</feature>
<reference evidence="4 5" key="1">
    <citation type="submission" date="2013-11" db="EMBL/GenBank/DDBJ databases">
        <title>Genome sequencing of Stegodyphus mimosarum.</title>
        <authorList>
            <person name="Bechsgaard J."/>
        </authorList>
    </citation>
    <scope>NUCLEOTIDE SEQUENCE [LARGE SCALE GENOMIC DNA]</scope>
</reference>
<comment type="similarity">
    <text evidence="1">Belongs to the BTG family.</text>
</comment>
<dbReference type="PANTHER" id="PTHR22978">
    <property type="entry name" value="B-CELL TRANSLOCATION GENE"/>
    <property type="match status" value="1"/>
</dbReference>
<name>A0A087T4R5_STEMI</name>
<feature type="non-terminal residue" evidence="4">
    <location>
        <position position="244"/>
    </location>
</feature>
<dbReference type="STRING" id="407821.A0A087T4R5"/>
<dbReference type="OMA" id="FKGHWFP"/>
<organism evidence="4 5">
    <name type="scientific">Stegodyphus mimosarum</name>
    <name type="common">African social velvet spider</name>
    <dbReference type="NCBI Taxonomy" id="407821"/>
    <lineage>
        <taxon>Eukaryota</taxon>
        <taxon>Metazoa</taxon>
        <taxon>Ecdysozoa</taxon>
        <taxon>Arthropoda</taxon>
        <taxon>Chelicerata</taxon>
        <taxon>Arachnida</taxon>
        <taxon>Araneae</taxon>
        <taxon>Araneomorphae</taxon>
        <taxon>Entelegynae</taxon>
        <taxon>Eresoidea</taxon>
        <taxon>Eresidae</taxon>
        <taxon>Stegodyphus</taxon>
    </lineage>
</organism>
<dbReference type="InterPro" id="IPR002087">
    <property type="entry name" value="Anti_prolifrtn"/>
</dbReference>
<evidence type="ECO:0000313" key="5">
    <source>
        <dbReference type="Proteomes" id="UP000054359"/>
    </source>
</evidence>
<dbReference type="InterPro" id="IPR033332">
    <property type="entry name" value="BTG"/>
</dbReference>
<evidence type="ECO:0000256" key="2">
    <source>
        <dbReference type="SAM" id="MobiDB-lite"/>
    </source>
</evidence>
<dbReference type="GO" id="GO:0005737">
    <property type="term" value="C:cytoplasm"/>
    <property type="evidence" value="ECO:0007669"/>
    <property type="project" value="TreeGrafter"/>
</dbReference>
<dbReference type="EMBL" id="KK113395">
    <property type="protein sequence ID" value="KFM60104.1"/>
    <property type="molecule type" value="Genomic_DNA"/>
</dbReference>
<dbReference type="SUPFAM" id="SSF160696">
    <property type="entry name" value="BTG domain-like"/>
    <property type="match status" value="1"/>
</dbReference>
<dbReference type="Gene3D" id="3.90.640.90">
    <property type="entry name" value="Anti-proliferative protein, N-terminal domain"/>
    <property type="match status" value="1"/>
</dbReference>
<dbReference type="AlphaFoldDB" id="A0A087T4R5"/>
<evidence type="ECO:0000259" key="3">
    <source>
        <dbReference type="PROSITE" id="PS01203"/>
    </source>
</evidence>
<accession>A0A087T4R5</accession>
<feature type="region of interest" description="Disordered" evidence="2">
    <location>
        <begin position="141"/>
        <end position="170"/>
    </location>
</feature>
<dbReference type="Proteomes" id="UP000054359">
    <property type="component" value="Unassembled WGS sequence"/>
</dbReference>
<dbReference type="OrthoDB" id="19928at2759"/>
<dbReference type="PRINTS" id="PR00310">
    <property type="entry name" value="ANTIPRLFBTG1"/>
</dbReference>
<dbReference type="Pfam" id="PF07742">
    <property type="entry name" value="BTG"/>
    <property type="match status" value="1"/>
</dbReference>
<dbReference type="PROSITE" id="PS01203">
    <property type="entry name" value="BTG_2"/>
    <property type="match status" value="1"/>
</dbReference>
<dbReference type="FunFam" id="3.90.640.90:FF:000002">
    <property type="entry name" value="BTG anti-proliferation factor 4"/>
    <property type="match status" value="1"/>
</dbReference>
<dbReference type="PANTHER" id="PTHR22978:SF44">
    <property type="entry name" value="PROTEIN BTG3-LIKE PROTEIN"/>
    <property type="match status" value="1"/>
</dbReference>
<gene>
    <name evidence="4" type="ORF">X975_24048</name>
</gene>
<proteinExistence type="inferred from homology"/>
<dbReference type="GO" id="GO:0005634">
    <property type="term" value="C:nucleus"/>
    <property type="evidence" value="ECO:0007669"/>
    <property type="project" value="TreeGrafter"/>
</dbReference>
<sequence length="244" mass="27931">MKEEVYAAVNFLTRLVRTNENLSADQVEVFQRSLGSILMDKFKGHWFPEKPCKGQAYRCIRVNGRERRDPVLEQAAEMCGLQYENLKLPVELTVWVDPLEVCCRFGEDDGSYCTVASFKDNKENLNDNLNIEDLDLQSSITNQNLPDCPKKQKSRRKTAERQKKHAGSRNFIMPQSSLKGFYPKAPQQISSKNGLSHQSYYFDWNPATIPLPSSRVSRANGFCPQDSSSARRPRKPTRSTYPND</sequence>
<evidence type="ECO:0000313" key="4">
    <source>
        <dbReference type="EMBL" id="KFM60104.1"/>
    </source>
</evidence>
<evidence type="ECO:0000256" key="1">
    <source>
        <dbReference type="ARBA" id="ARBA00007989"/>
    </source>
</evidence>
<feature type="compositionally biased region" description="Basic residues" evidence="2">
    <location>
        <begin position="151"/>
        <end position="167"/>
    </location>
</feature>
<feature type="domain" description="Anti-proliferative protein" evidence="3">
    <location>
        <begin position="88"/>
        <end position="107"/>
    </location>
</feature>
<protein>
    <recommendedName>
        <fullName evidence="3">Anti-proliferative protein domain-containing protein</fullName>
    </recommendedName>
</protein>
<keyword evidence="5" id="KW-1185">Reference proteome</keyword>
<dbReference type="InterPro" id="IPR036054">
    <property type="entry name" value="BTG-like_sf"/>
</dbReference>